<evidence type="ECO:0000259" key="8">
    <source>
        <dbReference type="PROSITE" id="PS51645"/>
    </source>
</evidence>
<dbReference type="Gene3D" id="3.40.50.620">
    <property type="entry name" value="HUPs"/>
    <property type="match status" value="1"/>
</dbReference>
<dbReference type="Proteomes" id="UP000548067">
    <property type="component" value="Unassembled WGS sequence"/>
</dbReference>
<dbReference type="Pfam" id="PF03441">
    <property type="entry name" value="FAD_binding_7"/>
    <property type="match status" value="1"/>
</dbReference>
<dbReference type="Gene3D" id="1.25.40.80">
    <property type="match status" value="1"/>
</dbReference>
<feature type="site" description="Electron transfer via tryptophanyl radical" evidence="6">
    <location>
        <position position="286"/>
    </location>
</feature>
<dbReference type="Pfam" id="PF00875">
    <property type="entry name" value="DNA_photolyase"/>
    <property type="match status" value="1"/>
</dbReference>
<comment type="similarity">
    <text evidence="7">Belongs to the DNA photolyase family.</text>
</comment>
<evidence type="ECO:0000313" key="10">
    <source>
        <dbReference type="Proteomes" id="UP000548067"/>
    </source>
</evidence>
<dbReference type="Gene3D" id="1.10.579.10">
    <property type="entry name" value="DNA Cyclobutane Dipyrimidine Photolyase, subunit A, domain 3"/>
    <property type="match status" value="1"/>
</dbReference>
<dbReference type="InterPro" id="IPR036134">
    <property type="entry name" value="Crypto/Photolyase_FAD-like_sf"/>
</dbReference>
<evidence type="ECO:0000256" key="3">
    <source>
        <dbReference type="ARBA" id="ARBA00022827"/>
    </source>
</evidence>
<dbReference type="InterPro" id="IPR014729">
    <property type="entry name" value="Rossmann-like_a/b/a_fold"/>
</dbReference>
<keyword evidence="9" id="KW-0456">Lyase</keyword>
<protein>
    <submittedName>
        <fullName evidence="9">Deoxyribodipyrimidine photo-lyase</fullName>
    </submittedName>
</protein>
<evidence type="ECO:0000256" key="5">
    <source>
        <dbReference type="PIRSR" id="PIRSR602081-1"/>
    </source>
</evidence>
<feature type="binding site" evidence="5">
    <location>
        <position position="252"/>
    </location>
    <ligand>
        <name>FAD</name>
        <dbReference type="ChEBI" id="CHEBI:57692"/>
    </ligand>
</feature>
<evidence type="ECO:0000256" key="6">
    <source>
        <dbReference type="PIRSR" id="PIRSR602081-2"/>
    </source>
</evidence>
<dbReference type="GO" id="GO:0003904">
    <property type="term" value="F:deoxyribodipyrimidine photo-lyase activity"/>
    <property type="evidence" value="ECO:0007669"/>
    <property type="project" value="TreeGrafter"/>
</dbReference>
<dbReference type="GO" id="GO:0003677">
    <property type="term" value="F:DNA binding"/>
    <property type="evidence" value="ECO:0007669"/>
    <property type="project" value="TreeGrafter"/>
</dbReference>
<dbReference type="InterPro" id="IPR002081">
    <property type="entry name" value="Cryptochrome/DNA_photolyase_1"/>
</dbReference>
<dbReference type="GO" id="GO:0009416">
    <property type="term" value="P:response to light stimulus"/>
    <property type="evidence" value="ECO:0007669"/>
    <property type="project" value="TreeGrafter"/>
</dbReference>
<keyword evidence="4 7" id="KW-0157">Chromophore</keyword>
<feature type="site" description="Electron transfer via tryptophanyl radical" evidence="6">
    <location>
        <position position="362"/>
    </location>
</feature>
<gene>
    <name evidence="9" type="ORF">HIO71_09235</name>
</gene>
<dbReference type="PROSITE" id="PS00691">
    <property type="entry name" value="DNA_PHOTOLYASES_1_2"/>
    <property type="match status" value="1"/>
</dbReference>
<comment type="caution">
    <text evidence="9">The sequence shown here is derived from an EMBL/GenBank/DDBJ whole genome shotgun (WGS) entry which is preliminary data.</text>
</comment>
<keyword evidence="2 5" id="KW-0285">Flavoprotein</keyword>
<dbReference type="InterPro" id="IPR018394">
    <property type="entry name" value="DNA_photolyase_1_CS_C"/>
</dbReference>
<feature type="site" description="Electron transfer via tryptophanyl radical" evidence="6">
    <location>
        <position position="339"/>
    </location>
</feature>
<evidence type="ECO:0000256" key="2">
    <source>
        <dbReference type="ARBA" id="ARBA00022630"/>
    </source>
</evidence>
<dbReference type="RefSeq" id="WP_169321235.1">
    <property type="nucleotide sequence ID" value="NZ_JABCJF010000004.1"/>
</dbReference>
<feature type="binding site" evidence="5">
    <location>
        <position position="212"/>
    </location>
    <ligand>
        <name>FAD</name>
        <dbReference type="ChEBI" id="CHEBI:57692"/>
    </ligand>
</feature>
<proteinExistence type="inferred from homology"/>
<dbReference type="GO" id="GO:0006950">
    <property type="term" value="P:response to stress"/>
    <property type="evidence" value="ECO:0007669"/>
    <property type="project" value="UniProtKB-ARBA"/>
</dbReference>
<evidence type="ECO:0000256" key="4">
    <source>
        <dbReference type="ARBA" id="ARBA00022991"/>
    </source>
</evidence>
<comment type="cofactor">
    <cofactor evidence="5">
        <name>FAD</name>
        <dbReference type="ChEBI" id="CHEBI:57692"/>
    </cofactor>
    <text evidence="5">Binds 1 FAD per subunit.</text>
</comment>
<name>A0A848N7R0_9FLAO</name>
<evidence type="ECO:0000313" key="9">
    <source>
        <dbReference type="EMBL" id="NMR34389.1"/>
    </source>
</evidence>
<evidence type="ECO:0000256" key="1">
    <source>
        <dbReference type="ARBA" id="ARBA00001932"/>
    </source>
</evidence>
<keyword evidence="3 5" id="KW-0274">FAD</keyword>
<dbReference type="GO" id="GO:0006139">
    <property type="term" value="P:nucleobase-containing compound metabolic process"/>
    <property type="evidence" value="ECO:0007669"/>
    <property type="project" value="UniProtKB-ARBA"/>
</dbReference>
<dbReference type="PRINTS" id="PR00147">
    <property type="entry name" value="DNAPHOTLYASE"/>
</dbReference>
<reference evidence="9 10" key="1">
    <citation type="submission" date="2020-04" db="EMBL/GenBank/DDBJ databases">
        <title>Genome analysis and antimicrobial resistance characteristics of Chryseobacterium aquaticum isolated from farmed salmonids.</title>
        <authorList>
            <person name="Saticioglu I.B."/>
            <person name="Duman M."/>
            <person name="Altun S."/>
        </authorList>
    </citation>
    <scope>NUCLEOTIDE SEQUENCE [LARGE SCALE GENOMIC DNA]</scope>
    <source>
        <strain evidence="9 10">C-174</strain>
    </source>
</reference>
<dbReference type="PROSITE" id="PS51645">
    <property type="entry name" value="PHR_CRY_ALPHA_BETA"/>
    <property type="match status" value="1"/>
</dbReference>
<evidence type="ECO:0000256" key="7">
    <source>
        <dbReference type="RuleBase" id="RU004182"/>
    </source>
</evidence>
<dbReference type="SUPFAM" id="SSF52425">
    <property type="entry name" value="Cryptochrome/photolyase, N-terminal domain"/>
    <property type="match status" value="1"/>
</dbReference>
<dbReference type="PROSITE" id="PS00394">
    <property type="entry name" value="DNA_PHOTOLYASES_1_1"/>
    <property type="match status" value="1"/>
</dbReference>
<dbReference type="PANTHER" id="PTHR11455">
    <property type="entry name" value="CRYPTOCHROME"/>
    <property type="match status" value="1"/>
</dbReference>
<feature type="binding site" evidence="5">
    <location>
        <begin position="255"/>
        <end position="262"/>
    </location>
    <ligand>
        <name>FAD</name>
        <dbReference type="ChEBI" id="CHEBI:57692"/>
    </ligand>
</feature>
<dbReference type="InterPro" id="IPR005101">
    <property type="entry name" value="Cryptochr/Photolyase_FAD-bd"/>
</dbReference>
<dbReference type="InterPro" id="IPR006050">
    <property type="entry name" value="DNA_photolyase_N"/>
</dbReference>
<comment type="cofactor">
    <cofactor evidence="1">
        <name>(6R)-5,10-methylene-5,6,7,8-tetrahydrofolate</name>
        <dbReference type="ChEBI" id="CHEBI:15636"/>
    </cofactor>
</comment>
<feature type="domain" description="Photolyase/cryptochrome alpha/beta" evidence="8">
    <location>
        <begin position="3"/>
        <end position="133"/>
    </location>
</feature>
<sequence>MNKINVFWFRRDLRLEDNVGLYHALKSEFNVLPIFIFDEEILDQLADKSDRRVDYIHQALSKMNDELKEQNSCLKTFYGKPLEIFKKLIESFDIDTVFLNRDYEPQAIKRDAETADFLNKNQIKFLDYKDQVIFEKNEVVKSDNSPYTVFTPYSKKWKEILNTQKIEKFNSNFKNLLPLKSEKILSLKEIGFKKTDLEFKAPTLESKIIDSYDKFRDFPALNHTTHLGIALRFGTISVRKCVEFALKHNAVWLNELIWREFFMQILFHFPHVVQTCFKTKYENIKWRNDEKEFKRWCEGKTGYPIVDAGMRQLNETGFMHNRVRMITASFLTKHLLIDWRWGEAYFAEKLLDYELSSNNGNWQWAAGCGCDAAPYFRVFSPEAQTDKFDKDLEYIKEWLPENYNEKPIVEHKLARERALKVYKEGLE</sequence>
<dbReference type="SUPFAM" id="SSF48173">
    <property type="entry name" value="Cryptochrome/photolyase FAD-binding domain"/>
    <property type="match status" value="1"/>
</dbReference>
<dbReference type="PANTHER" id="PTHR11455:SF9">
    <property type="entry name" value="CRYPTOCHROME CIRCADIAN CLOCK 5 ISOFORM X1"/>
    <property type="match status" value="1"/>
</dbReference>
<dbReference type="AlphaFoldDB" id="A0A848N7R0"/>
<dbReference type="InterPro" id="IPR036155">
    <property type="entry name" value="Crypto/Photolyase_N_sf"/>
</dbReference>
<dbReference type="EMBL" id="JABCJF010000004">
    <property type="protein sequence ID" value="NMR34389.1"/>
    <property type="molecule type" value="Genomic_DNA"/>
</dbReference>
<dbReference type="GO" id="GO:0071949">
    <property type="term" value="F:FAD binding"/>
    <property type="evidence" value="ECO:0007669"/>
    <property type="project" value="TreeGrafter"/>
</dbReference>
<organism evidence="9 10">
    <name type="scientific">Chryseobacterium aquaticum</name>
    <dbReference type="NCBI Taxonomy" id="452084"/>
    <lineage>
        <taxon>Bacteria</taxon>
        <taxon>Pseudomonadati</taxon>
        <taxon>Bacteroidota</taxon>
        <taxon>Flavobacteriia</taxon>
        <taxon>Flavobacteriales</taxon>
        <taxon>Weeksellaceae</taxon>
        <taxon>Chryseobacterium group</taxon>
        <taxon>Chryseobacterium</taxon>
    </lineage>
</organism>
<accession>A0A848N7R0</accession>